<accession>A0A1U7ZGE7</accession>
<organism evidence="3 4">
    <name type="scientific">Nelumbo nucifera</name>
    <name type="common">Sacred lotus</name>
    <dbReference type="NCBI Taxonomy" id="4432"/>
    <lineage>
        <taxon>Eukaryota</taxon>
        <taxon>Viridiplantae</taxon>
        <taxon>Streptophyta</taxon>
        <taxon>Embryophyta</taxon>
        <taxon>Tracheophyta</taxon>
        <taxon>Spermatophyta</taxon>
        <taxon>Magnoliopsida</taxon>
        <taxon>Proteales</taxon>
        <taxon>Nelumbonaceae</taxon>
        <taxon>Nelumbo</taxon>
    </lineage>
</organism>
<evidence type="ECO:0000313" key="3">
    <source>
        <dbReference type="Proteomes" id="UP000189703"/>
    </source>
</evidence>
<dbReference type="GeneID" id="104589871"/>
<evidence type="ECO:0000313" key="4">
    <source>
        <dbReference type="RefSeq" id="XP_010246623.1"/>
    </source>
</evidence>
<reference evidence="4" key="1">
    <citation type="submission" date="2025-08" db="UniProtKB">
        <authorList>
            <consortium name="RefSeq"/>
        </authorList>
    </citation>
    <scope>IDENTIFICATION</scope>
</reference>
<proteinExistence type="predicted"/>
<dbReference type="eggNOG" id="ENOG502SSWU">
    <property type="taxonomic scope" value="Eukaryota"/>
</dbReference>
<dbReference type="PANTHER" id="PTHR33223">
    <property type="entry name" value="CCHC-TYPE DOMAIN-CONTAINING PROTEIN"/>
    <property type="match status" value="1"/>
</dbReference>
<evidence type="ECO:0000256" key="1">
    <source>
        <dbReference type="SAM" id="MobiDB-lite"/>
    </source>
</evidence>
<gene>
    <name evidence="4" type="primary">LOC104589871</name>
</gene>
<protein>
    <submittedName>
        <fullName evidence="4">Uncharacterized protein LOC104589871</fullName>
    </submittedName>
</protein>
<feature type="region of interest" description="Disordered" evidence="1">
    <location>
        <begin position="111"/>
        <end position="151"/>
    </location>
</feature>
<dbReference type="KEGG" id="nnu:104589871"/>
<dbReference type="AlphaFoldDB" id="A0A1U7ZGE7"/>
<dbReference type="OMA" id="MHIAIND"/>
<keyword evidence="3" id="KW-1185">Reference proteome</keyword>
<name>A0A1U7ZGE7_NELNU</name>
<dbReference type="InterPro" id="IPR005162">
    <property type="entry name" value="Retrotrans_gag_dom"/>
</dbReference>
<sequence length="242" mass="27786">MVLWAPTSISSWKQFASLFLAHFVNSRRCQKSVVSLMPVRHKRIESLRSYIDRFKKEELKIRDLDPMVSMHIAINDLLPGLALKYSVVKTPPKTKAEFLEKAQKYFAAEGVSVGKHHEGESDHNRGGSEKKGKNGDGHDNKNNNNSKDGNKKLLVLTYNKYTPLNSTPTQILMQVGKEECMKWPKKMKRNPKRGNPKKYCKYHRDTGHDTEDCYDLKNEIEPLIRHGHLKEYMMGDVSASSQ</sequence>
<dbReference type="PANTHER" id="PTHR33223:SF10">
    <property type="entry name" value="AMINOTRANSFERASE-LIKE PLANT MOBILE DOMAIN-CONTAINING PROTEIN"/>
    <property type="match status" value="1"/>
</dbReference>
<dbReference type="OrthoDB" id="1740536at2759"/>
<feature type="compositionally biased region" description="Basic and acidic residues" evidence="1">
    <location>
        <begin position="115"/>
        <end position="141"/>
    </location>
</feature>
<dbReference type="InParanoid" id="A0A1U7ZGE7"/>
<dbReference type="Proteomes" id="UP000189703">
    <property type="component" value="Unplaced"/>
</dbReference>
<dbReference type="RefSeq" id="XP_010246623.1">
    <property type="nucleotide sequence ID" value="XM_010248321.1"/>
</dbReference>
<feature type="domain" description="Retrotransposon gag" evidence="2">
    <location>
        <begin position="8"/>
        <end position="63"/>
    </location>
</feature>
<evidence type="ECO:0000259" key="2">
    <source>
        <dbReference type="Pfam" id="PF03732"/>
    </source>
</evidence>
<dbReference type="Pfam" id="PF03732">
    <property type="entry name" value="Retrotrans_gag"/>
    <property type="match status" value="1"/>
</dbReference>